<evidence type="ECO:0000256" key="1">
    <source>
        <dbReference type="ARBA" id="ARBA00004141"/>
    </source>
</evidence>
<dbReference type="SUPFAM" id="SSF82866">
    <property type="entry name" value="Multidrug efflux transporter AcrB transmembrane domain"/>
    <property type="match status" value="1"/>
</dbReference>
<evidence type="ECO:0000313" key="10">
    <source>
        <dbReference type="Proteomes" id="UP001165060"/>
    </source>
</evidence>
<evidence type="ECO:0000259" key="8">
    <source>
        <dbReference type="PROSITE" id="PS50156"/>
    </source>
</evidence>
<keyword evidence="10" id="KW-1185">Reference proteome</keyword>
<dbReference type="EMBL" id="BRYB01001079">
    <property type="protein sequence ID" value="GMI42606.1"/>
    <property type="molecule type" value="Genomic_DNA"/>
</dbReference>
<reference evidence="9 10" key="1">
    <citation type="journal article" date="2023" name="Commun. Biol.">
        <title>Genome analysis of Parmales, the sister group of diatoms, reveals the evolutionary specialization of diatoms from phago-mixotrophs to photoautotrophs.</title>
        <authorList>
            <person name="Ban H."/>
            <person name="Sato S."/>
            <person name="Yoshikawa S."/>
            <person name="Yamada K."/>
            <person name="Nakamura Y."/>
            <person name="Ichinomiya M."/>
            <person name="Sato N."/>
            <person name="Blanc-Mathieu R."/>
            <person name="Endo H."/>
            <person name="Kuwata A."/>
            <person name="Ogata H."/>
        </authorList>
    </citation>
    <scope>NUCLEOTIDE SEQUENCE [LARGE SCALE GENOMIC DNA]</scope>
</reference>
<feature type="transmembrane region" description="Helical" evidence="7">
    <location>
        <begin position="468"/>
        <end position="499"/>
    </location>
</feature>
<feature type="transmembrane region" description="Helical" evidence="7">
    <location>
        <begin position="505"/>
        <end position="528"/>
    </location>
</feature>
<name>A0ABQ6N7B2_9STRA</name>
<evidence type="ECO:0000256" key="7">
    <source>
        <dbReference type="SAM" id="Phobius"/>
    </source>
</evidence>
<feature type="transmembrane region" description="Helical" evidence="7">
    <location>
        <begin position="429"/>
        <end position="448"/>
    </location>
</feature>
<evidence type="ECO:0000313" key="9">
    <source>
        <dbReference type="EMBL" id="GMI42606.1"/>
    </source>
</evidence>
<dbReference type="InterPro" id="IPR000731">
    <property type="entry name" value="SSD"/>
</dbReference>
<keyword evidence="5" id="KW-0325">Glycoprotein</keyword>
<organism evidence="9 10">
    <name type="scientific">Tetraparma gracilis</name>
    <dbReference type="NCBI Taxonomy" id="2962635"/>
    <lineage>
        <taxon>Eukaryota</taxon>
        <taxon>Sar</taxon>
        <taxon>Stramenopiles</taxon>
        <taxon>Ochrophyta</taxon>
        <taxon>Bolidophyceae</taxon>
        <taxon>Parmales</taxon>
        <taxon>Triparmaceae</taxon>
        <taxon>Tetraparma</taxon>
    </lineage>
</organism>
<keyword evidence="4 7" id="KW-0472">Membrane</keyword>
<evidence type="ECO:0000256" key="5">
    <source>
        <dbReference type="ARBA" id="ARBA00023180"/>
    </source>
</evidence>
<protein>
    <recommendedName>
        <fullName evidence="8">SSD domain-containing protein</fullName>
    </recommendedName>
</protein>
<dbReference type="PANTHER" id="PTHR45951:SF7">
    <property type="entry name" value="SSD DOMAIN-CONTAINING PROTEIN"/>
    <property type="match status" value="1"/>
</dbReference>
<comment type="caution">
    <text evidence="9">The sequence shown here is derived from an EMBL/GenBank/DDBJ whole genome shotgun (WGS) entry which is preliminary data.</text>
</comment>
<evidence type="ECO:0000256" key="4">
    <source>
        <dbReference type="ARBA" id="ARBA00023136"/>
    </source>
</evidence>
<comment type="similarity">
    <text evidence="6">Belongs to the dispatched family.</text>
</comment>
<sequence>MIPVKDAPSGSPNWDRSFDMSAYNFQMQLSNICDEVYDDLSKDSKYHITGQYGINPQLEGKANGIHNLYETTGKSYGIQCLIKGFEQFNNVNKTASEVQLDDGPSPDCVDDDVEVARLVGSMGVDTCSEAMNMGSDFCADDSMLVSALSAQGIEFNVGDFAKTCPRTCGDCGSSEPRTLFNSVRYDFEPAPRVDGRASWIGDVGTEETCRQCFDELTVSDQLTQDVFVKGVITDTSEIAKGCNCMGLFPVPSKICFTEFDDLDEYNPFKCLTNDMFFSSIVKYLYLGGNEAHWKDYVFAARDQNGKFSHVAMTEITVQTDFNVFETDAWKGMAMVDAWEEWADAYNAKVEGIVGMSKVMVYCPAAAKWRQTVLLAPAAVKGVFTSLILCWVILCLACENWILACLAMFTITMITIVVFGFLFFSGWGLGLLEGILVVLVIGFSVDYTVHLSEYYHACTAPTRLEKVQFALGGCGVSIMSGAISTMGAAGIMLTANIAFFKKFGTFIFLTTSLSTVFSLVFYASLLLVIGPLGSQGRLVNLYAGFLKSASEHMKHEMEAAEEEIQGSKRNLNL</sequence>
<dbReference type="InterPro" id="IPR052081">
    <property type="entry name" value="Dispatched_Hh_regulator"/>
</dbReference>
<accession>A0ABQ6N7B2</accession>
<keyword evidence="3 7" id="KW-1133">Transmembrane helix</keyword>
<dbReference type="PANTHER" id="PTHR45951">
    <property type="entry name" value="PROTEIN DISPATCHED-RELATED"/>
    <property type="match status" value="1"/>
</dbReference>
<comment type="subcellular location">
    <subcellularLocation>
        <location evidence="1">Membrane</location>
        <topology evidence="1">Multi-pass membrane protein</topology>
    </subcellularLocation>
</comment>
<proteinExistence type="inferred from homology"/>
<keyword evidence="2 7" id="KW-0812">Transmembrane</keyword>
<evidence type="ECO:0000256" key="6">
    <source>
        <dbReference type="ARBA" id="ARBA00038046"/>
    </source>
</evidence>
<feature type="domain" description="SSD" evidence="8">
    <location>
        <begin position="399"/>
        <end position="527"/>
    </location>
</feature>
<dbReference type="PROSITE" id="PS50156">
    <property type="entry name" value="SSD"/>
    <property type="match status" value="1"/>
</dbReference>
<gene>
    <name evidence="9" type="ORF">TeGR_g9988</name>
</gene>
<dbReference type="Proteomes" id="UP001165060">
    <property type="component" value="Unassembled WGS sequence"/>
</dbReference>
<evidence type="ECO:0000256" key="3">
    <source>
        <dbReference type="ARBA" id="ARBA00022989"/>
    </source>
</evidence>
<feature type="transmembrane region" description="Helical" evidence="7">
    <location>
        <begin position="372"/>
        <end position="393"/>
    </location>
</feature>
<evidence type="ECO:0000256" key="2">
    <source>
        <dbReference type="ARBA" id="ARBA00022692"/>
    </source>
</evidence>
<feature type="transmembrane region" description="Helical" evidence="7">
    <location>
        <begin position="400"/>
        <end position="423"/>
    </location>
</feature>
<dbReference type="Gene3D" id="1.20.1640.10">
    <property type="entry name" value="Multidrug efflux transporter AcrB transmembrane domain"/>
    <property type="match status" value="1"/>
</dbReference>